<feature type="transmembrane region" description="Helical" evidence="1">
    <location>
        <begin position="127"/>
        <end position="147"/>
    </location>
</feature>
<accession>A0ABT3E721</accession>
<keyword evidence="1" id="KW-0472">Membrane</keyword>
<gene>
    <name evidence="2" type="ORF">OIT44_06695</name>
</gene>
<evidence type="ECO:0000313" key="3">
    <source>
        <dbReference type="Proteomes" id="UP001526225"/>
    </source>
</evidence>
<dbReference type="EMBL" id="JAOZFE010000009">
    <property type="protein sequence ID" value="MCW0953737.1"/>
    <property type="molecule type" value="Genomic_DNA"/>
</dbReference>
<keyword evidence="3" id="KW-1185">Reference proteome</keyword>
<feature type="transmembrane region" description="Helical" evidence="1">
    <location>
        <begin position="95"/>
        <end position="115"/>
    </location>
</feature>
<feature type="transmembrane region" description="Helical" evidence="1">
    <location>
        <begin position="179"/>
        <end position="199"/>
    </location>
</feature>
<organism evidence="2 3">
    <name type="scientific">Weissella ceti</name>
    <dbReference type="NCBI Taxonomy" id="759620"/>
    <lineage>
        <taxon>Bacteria</taxon>
        <taxon>Bacillati</taxon>
        <taxon>Bacillota</taxon>
        <taxon>Bacilli</taxon>
        <taxon>Lactobacillales</taxon>
        <taxon>Lactobacillaceae</taxon>
        <taxon>Weissella</taxon>
    </lineage>
</organism>
<keyword evidence="1" id="KW-0812">Transmembrane</keyword>
<proteinExistence type="predicted"/>
<comment type="caution">
    <text evidence="2">The sequence shown here is derived from an EMBL/GenBank/DDBJ whole genome shotgun (WGS) entry which is preliminary data.</text>
</comment>
<dbReference type="InterPro" id="IPR009793">
    <property type="entry name" value="DUF1361"/>
</dbReference>
<feature type="transmembrane region" description="Helical" evidence="1">
    <location>
        <begin position="28"/>
        <end position="46"/>
    </location>
</feature>
<dbReference type="Pfam" id="PF07099">
    <property type="entry name" value="DUF1361"/>
    <property type="match status" value="1"/>
</dbReference>
<protein>
    <submittedName>
        <fullName evidence="2">DUF1361 domain-containing protein</fullName>
    </submittedName>
</protein>
<evidence type="ECO:0000256" key="1">
    <source>
        <dbReference type="SAM" id="Phobius"/>
    </source>
</evidence>
<name>A0ABT3E721_9LACO</name>
<sequence>MKKYILSTHILILLFIVTIFLLPTRFTFLAWNIFLAVIPFDIALCVKKLTPKHKLLVIPLTLLWLIFYPNTIYMITDFAHLSAIGTGLITSTQILNYGLLAIGIFLGVSLGISSARIMLQTWLPTSSYIVTFGVFSIISILSSYAIYMGRFLRLNSWDLLLDIHNVILQMNHALSVHSLHFILVFTFVQIFLMIINVTLNPYTQNNN</sequence>
<dbReference type="Proteomes" id="UP001526225">
    <property type="component" value="Unassembled WGS sequence"/>
</dbReference>
<feature type="transmembrane region" description="Helical" evidence="1">
    <location>
        <begin position="55"/>
        <end position="75"/>
    </location>
</feature>
<evidence type="ECO:0000313" key="2">
    <source>
        <dbReference type="EMBL" id="MCW0953737.1"/>
    </source>
</evidence>
<feature type="transmembrane region" description="Helical" evidence="1">
    <location>
        <begin position="5"/>
        <end position="22"/>
    </location>
</feature>
<reference evidence="2 3" key="1">
    <citation type="submission" date="2022-10" db="EMBL/GenBank/DDBJ databases">
        <title>Weissella fermenti sp. nov., isolated from fermented cabbage.</title>
        <authorList>
            <person name="Lee J.K."/>
            <person name="Baek J.H."/>
            <person name="Choi D.G."/>
            <person name="Kim J.M."/>
            <person name="Jeon C.O."/>
        </authorList>
    </citation>
    <scope>NUCLEOTIDE SEQUENCE [LARGE SCALE GENOMIC DNA]</scope>
    <source>
        <strain evidence="2 3">KACC 18534</strain>
    </source>
</reference>
<keyword evidence="1" id="KW-1133">Transmembrane helix</keyword>
<dbReference type="RefSeq" id="WP_213408118.1">
    <property type="nucleotide sequence ID" value="NZ_CP074441.1"/>
</dbReference>